<feature type="region of interest" description="Disordered" evidence="1">
    <location>
        <begin position="972"/>
        <end position="991"/>
    </location>
</feature>
<evidence type="ECO:0000313" key="4">
    <source>
        <dbReference type="Proteomes" id="UP000626092"/>
    </source>
</evidence>
<dbReference type="InterPro" id="IPR036869">
    <property type="entry name" value="J_dom_sf"/>
</dbReference>
<dbReference type="EMBL" id="WJXA01000002">
    <property type="protein sequence ID" value="KAF7150125.1"/>
    <property type="molecule type" value="Genomic_DNA"/>
</dbReference>
<dbReference type="OrthoDB" id="10250354at2759"/>
<dbReference type="HAMAP" id="MF_00214">
    <property type="entry name" value="AroD"/>
    <property type="match status" value="1"/>
</dbReference>
<feature type="region of interest" description="Disordered" evidence="1">
    <location>
        <begin position="919"/>
        <end position="942"/>
    </location>
</feature>
<dbReference type="Pfam" id="PF23551">
    <property type="entry name" value="Zn_ribbon_20"/>
    <property type="match status" value="1"/>
</dbReference>
<dbReference type="NCBIfam" id="TIGR01093">
    <property type="entry name" value="aroD"/>
    <property type="match status" value="1"/>
</dbReference>
<dbReference type="InterPro" id="IPR001623">
    <property type="entry name" value="DnaJ_domain"/>
</dbReference>
<reference evidence="3" key="1">
    <citation type="submission" date="2019-11" db="EMBL/GenBank/DDBJ databases">
        <authorList>
            <person name="Liu Y."/>
            <person name="Hou J."/>
            <person name="Li T.-Q."/>
            <person name="Guan C.-H."/>
            <person name="Wu X."/>
            <person name="Wu H.-Z."/>
            <person name="Ling F."/>
            <person name="Zhang R."/>
            <person name="Shi X.-G."/>
            <person name="Ren J.-P."/>
            <person name="Chen E.-F."/>
            <person name="Sun J.-M."/>
        </authorList>
    </citation>
    <scope>NUCLEOTIDE SEQUENCE</scope>
    <source>
        <strain evidence="3">Adult_tree_wgs_1</strain>
        <tissue evidence="3">Leaves</tissue>
    </source>
</reference>
<proteinExistence type="inferred from homology"/>
<evidence type="ECO:0000256" key="1">
    <source>
        <dbReference type="SAM" id="MobiDB-lite"/>
    </source>
</evidence>
<dbReference type="SUPFAM" id="SSF51569">
    <property type="entry name" value="Aldolase"/>
    <property type="match status" value="1"/>
</dbReference>
<dbReference type="SUPFAM" id="SSF46565">
    <property type="entry name" value="Chaperone J-domain"/>
    <property type="match status" value="1"/>
</dbReference>
<evidence type="ECO:0000259" key="2">
    <source>
        <dbReference type="PROSITE" id="PS50076"/>
    </source>
</evidence>
<dbReference type="CDD" id="cd00502">
    <property type="entry name" value="DHQase_I"/>
    <property type="match status" value="1"/>
</dbReference>
<dbReference type="PANTHER" id="PTHR45089">
    <property type="entry name" value="DNAJ HEAT SHOCK AMINO-TERMINAL DOMAIN PROTEIN-RELATED"/>
    <property type="match status" value="1"/>
</dbReference>
<feature type="region of interest" description="Disordered" evidence="1">
    <location>
        <begin position="1013"/>
        <end position="1041"/>
    </location>
</feature>
<comment type="caution">
    <text evidence="3">The sequence shown here is derived from an EMBL/GenBank/DDBJ whole genome shotgun (WGS) entry which is preliminary data.</text>
</comment>
<dbReference type="CDD" id="cd01065">
    <property type="entry name" value="NAD_bind_Shikimate_DH"/>
    <property type="match status" value="1"/>
</dbReference>
<dbReference type="InterPro" id="IPR024593">
    <property type="entry name" value="DUF3444"/>
</dbReference>
<dbReference type="InterPro" id="IPR013785">
    <property type="entry name" value="Aldolase_TIM"/>
</dbReference>
<evidence type="ECO:0000313" key="3">
    <source>
        <dbReference type="EMBL" id="KAF7150125.1"/>
    </source>
</evidence>
<dbReference type="Gene3D" id="3.40.50.10860">
    <property type="entry name" value="Leucine Dehydrogenase, chain A, domain 1"/>
    <property type="match status" value="1"/>
</dbReference>
<sequence length="1611" mass="179721">MELVAPAVAGVKMGRDGIRKNSTLICAPLMGDSIDRMLIDMSKAKSSGADLVEVRLDSLKSFDPRRDIEILIKRCPLPTLFTYRPKWEGGLYEGDENSRLDALRLAMELGADYIDVELKVAQEFNSSMNGRKHGKCAVIISSHNYQNTPSSEDLGNLVARIQAAGADIVKIATTALDITDVARVFQITVHSQVPIIAMVMGERGLMARILCPKFGGYLTFGTLESGVVSAPGQPTIDDLVKLYNFRQIGPDTKVFGIIGKPVSHSKSPILYNEAFKQVGFDGVYIHLLVDDIAKFFQTYSSTDFAGFSCTIPHKEAALKCCDEVDPVAKVIEASHSPFDEVYPVTVSDESIGAVNCIIRKSSDGKLFGCNTDYVGAITAIEDALRGSGHANGTIGSPLAGKLFVVVGAGGAGKALAYGAKEKGARVVIANRTYGEILASQCILLLSMLNSPLNVRWRPSSMVWTSDRAKEIANTIGGDALSLADLNDFHPEDGMILANTTSIGMHPKVDETPVSKRALSSYALVFDAVYTPKITRLLREAEESGATIVTGVEMFIGQAYEQFERFTGLPGMTNLTVFQVFSAEGTLPEYYGKILIHEGVETGKHLVLPTGFSPVDHLGTLRVARPGVLARGKDREFRPFMGWLLLVWRVYAIVAFSLGFVRFYSSVSCNHRKLGLFDLYKREFELGCLESGTVMDCNKEEAIRAKQIAEKKMQNKDFWGARKVALKAQQLYPDLESISQMIIVCDVHCAFEHKVFGNQTDWYGILNIEPTADEVSIKKQYKRFALLLHPDKNKFSGATDAFKLIGEAQRVLLDSGQRMLHDSKCKVSKTVVPSWGPQRQTQPTFPNDQQAFWTVCPLCSVRYEYPIFLLNKLLRCPNCRNAFTGHEIKAQQKEVPDQGAFKANLGGNFVNNASKVGSQGNLGSGVRKRESVPKAGASDVGGNSETNGKCGVVDIKVNTKLGVEELKSFGRENGKKRNQVTKSRESCYTGSSSSDFEEDIIELDREVFAKQNLGTRRSTRSKQHVSYTENTNDSGGENLSDNDDCGRPWKRAKCSGSFCATQLEEQGPKINKPDNNKENLQNDKEETMKANGEVRTNKDGPKRSSGVEIESSSNPSLNVATDPETYEYPDPDFSDFDKDRKVNCFAVGQTWAVYDGLDAMPRFYVQIRKVFSPGFKLQITWLEPEPDNEDDIKWVSEGLPTSCGKFTHGNSDIIEDHLMFSHLAYCERGSGRDTFKIYPRKGETWALFRNWDIKWQTDVDTKRKYEFEFVEILSDYNQSVGVSVSYLGKLKGFSCLFCRKGKDGMFFSCQIPSNQRLRFSHRVPSFQMSGEERNDVPKGSFELDPACLPTNLDEIDAEDLKMEAANINSNISCSEPSAEEGEEAYEIPDPEFYNFDDEKCPENFQIGQFWALYCDEDGLPKYYAQVKKIDRPEFRLHITWLIASQLPKNTTQWLDKSMLTTCGRFSLEKGISKVYTDIASFSHEVKVEHTDKKGEYAIVPRKGEVWGMYKNWNARITRSKLLYCEYEMVQILEENGLDIKVLVLEPVNGFKTVFRAQMKEGSPVTLKFPLKELIRFSHQIPAFRLTEERGGSLRGYWELHPAALPVYLLCSS</sequence>
<feature type="compositionally biased region" description="Polar residues" evidence="1">
    <location>
        <begin position="1023"/>
        <end position="1038"/>
    </location>
</feature>
<dbReference type="SUPFAM" id="SSF51735">
    <property type="entry name" value="NAD(P)-binding Rossmann-fold domains"/>
    <property type="match status" value="1"/>
</dbReference>
<keyword evidence="4" id="KW-1185">Reference proteome</keyword>
<dbReference type="Gene3D" id="3.20.20.70">
    <property type="entry name" value="Aldolase class I"/>
    <property type="match status" value="1"/>
</dbReference>
<dbReference type="InterPro" id="IPR001381">
    <property type="entry name" value="DHquinase_I"/>
</dbReference>
<accession>A0A834HD55</accession>
<organism evidence="3 4">
    <name type="scientific">Rhododendron simsii</name>
    <name type="common">Sims's rhododendron</name>
    <dbReference type="NCBI Taxonomy" id="118357"/>
    <lineage>
        <taxon>Eukaryota</taxon>
        <taxon>Viridiplantae</taxon>
        <taxon>Streptophyta</taxon>
        <taxon>Embryophyta</taxon>
        <taxon>Tracheophyta</taxon>
        <taxon>Spermatophyta</taxon>
        <taxon>Magnoliopsida</taxon>
        <taxon>eudicotyledons</taxon>
        <taxon>Gunneridae</taxon>
        <taxon>Pentapetalae</taxon>
        <taxon>asterids</taxon>
        <taxon>Ericales</taxon>
        <taxon>Ericaceae</taxon>
        <taxon>Ericoideae</taxon>
        <taxon>Rhodoreae</taxon>
        <taxon>Rhododendron</taxon>
    </lineage>
</organism>
<gene>
    <name evidence="3" type="ORF">RHSIM_Rhsim02G0014200</name>
</gene>
<feature type="compositionally biased region" description="Polar residues" evidence="1">
    <location>
        <begin position="1109"/>
        <end position="1118"/>
    </location>
</feature>
<dbReference type="FunFam" id="3.20.20.70:FF:000142">
    <property type="entry name" value="bifunctional 3-dehydroquinate dehydratase/shikimate dehydrogenase, chloroplastic"/>
    <property type="match status" value="1"/>
</dbReference>
<dbReference type="CDD" id="cd06257">
    <property type="entry name" value="DnaJ"/>
    <property type="match status" value="1"/>
</dbReference>
<dbReference type="Pfam" id="PF08501">
    <property type="entry name" value="Shikimate_dh_N"/>
    <property type="match status" value="1"/>
</dbReference>
<feature type="compositionally biased region" description="Basic and acidic residues" evidence="1">
    <location>
        <begin position="1070"/>
        <end position="1087"/>
    </location>
</feature>
<dbReference type="InterPro" id="IPR036291">
    <property type="entry name" value="NAD(P)-bd_dom_sf"/>
</dbReference>
<dbReference type="InterPro" id="IPR013708">
    <property type="entry name" value="Shikimate_DH-bd_N"/>
</dbReference>
<dbReference type="PANTHER" id="PTHR45089:SF24">
    <property type="entry name" value="DNAJ HEAT SHOCK N-TERMINAL DOMAIN-CONTAINING PROTEIN"/>
    <property type="match status" value="1"/>
</dbReference>
<dbReference type="Pfam" id="PF00226">
    <property type="entry name" value="DnaJ"/>
    <property type="match status" value="1"/>
</dbReference>
<dbReference type="SUPFAM" id="SSF53223">
    <property type="entry name" value="Aminoacid dehydrogenase-like, N-terminal domain"/>
    <property type="match status" value="1"/>
</dbReference>
<dbReference type="PROSITE" id="PS50076">
    <property type="entry name" value="DNAJ_2"/>
    <property type="match status" value="1"/>
</dbReference>
<name>A0A834HD55_RHOSS</name>
<dbReference type="Gene3D" id="1.10.287.110">
    <property type="entry name" value="DnaJ domain"/>
    <property type="match status" value="1"/>
</dbReference>
<dbReference type="Gene3D" id="3.40.50.720">
    <property type="entry name" value="NAD(P)-binding Rossmann-like Domain"/>
    <property type="match status" value="1"/>
</dbReference>
<feature type="domain" description="J" evidence="2">
    <location>
        <begin position="760"/>
        <end position="824"/>
    </location>
</feature>
<dbReference type="PRINTS" id="PR00625">
    <property type="entry name" value="JDOMAIN"/>
</dbReference>
<dbReference type="InterPro" id="IPR056988">
    <property type="entry name" value="Zn_ribbon_pln"/>
</dbReference>
<dbReference type="Pfam" id="PF01487">
    <property type="entry name" value="DHquinase_I"/>
    <property type="match status" value="1"/>
</dbReference>
<dbReference type="InterPro" id="IPR046346">
    <property type="entry name" value="Aminoacid_DH-like_N_sf"/>
</dbReference>
<dbReference type="SMART" id="SM00271">
    <property type="entry name" value="DnaJ"/>
    <property type="match status" value="1"/>
</dbReference>
<dbReference type="Pfam" id="PF11926">
    <property type="entry name" value="DUF3444"/>
    <property type="match status" value="2"/>
</dbReference>
<dbReference type="GO" id="GO:0004764">
    <property type="term" value="F:shikimate 3-dehydrogenase (NADP+) activity"/>
    <property type="evidence" value="ECO:0007669"/>
    <property type="project" value="InterPro"/>
</dbReference>
<protein>
    <recommendedName>
        <fullName evidence="2">J domain-containing protein</fullName>
    </recommendedName>
</protein>
<dbReference type="Proteomes" id="UP000626092">
    <property type="component" value="Unassembled WGS sequence"/>
</dbReference>
<feature type="region of interest" description="Disordered" evidence="1">
    <location>
        <begin position="1064"/>
        <end position="1131"/>
    </location>
</feature>
<dbReference type="GO" id="GO:0003855">
    <property type="term" value="F:3-dehydroquinate dehydratase activity"/>
    <property type="evidence" value="ECO:0007669"/>
    <property type="project" value="InterPro"/>
</dbReference>